<gene>
    <name evidence="1" type="ORF">XJ44_08480</name>
</gene>
<protein>
    <submittedName>
        <fullName evidence="1">Uncharacterized protein</fullName>
    </submittedName>
</protein>
<accession>A0ABX3IF95</accession>
<dbReference type="EMBL" id="LBFC01000023">
    <property type="protein sequence ID" value="ONN26493.1"/>
    <property type="molecule type" value="Genomic_DNA"/>
</dbReference>
<dbReference type="Proteomes" id="UP000242616">
    <property type="component" value="Unassembled WGS sequence"/>
</dbReference>
<organism evidence="1 2">
    <name type="scientific">Thermosipho affectus</name>
    <dbReference type="NCBI Taxonomy" id="660294"/>
    <lineage>
        <taxon>Bacteria</taxon>
        <taxon>Thermotogati</taxon>
        <taxon>Thermotogota</taxon>
        <taxon>Thermotogae</taxon>
        <taxon>Thermotogales</taxon>
        <taxon>Fervidobacteriaceae</taxon>
        <taxon>Thermosipho</taxon>
    </lineage>
</organism>
<reference evidence="1 2" key="1">
    <citation type="submission" date="2015-06" db="EMBL/GenBank/DDBJ databases">
        <title>Genome sequencing of Thermotogales isolates from hydrothermal vents.</title>
        <authorList>
            <person name="Haverkamp T.H."/>
            <person name="Kublanov I.V."/>
            <person name="Nesbo C.L."/>
        </authorList>
    </citation>
    <scope>NUCLEOTIDE SEQUENCE [LARGE SCALE GENOMIC DNA]</scope>
    <source>
        <strain evidence="2">ik275mar</strain>
    </source>
</reference>
<dbReference type="RefSeq" id="WP_077198730.1">
    <property type="nucleotide sequence ID" value="NZ_LBFC01000023.1"/>
</dbReference>
<sequence length="97" mass="10355">MVRPYSLTANDGTGRMHDGYYNKEVARKIDEITTKAWQADRKVVQSPLFEIGLAGIIALAGGPTSMLGRFVTGAASGAASIGIKNFILKAVDYAHGR</sequence>
<keyword evidence="2" id="KW-1185">Reference proteome</keyword>
<proteinExistence type="predicted"/>
<evidence type="ECO:0000313" key="2">
    <source>
        <dbReference type="Proteomes" id="UP000242616"/>
    </source>
</evidence>
<name>A0ABX3IF95_9BACT</name>
<comment type="caution">
    <text evidence="1">The sequence shown here is derived from an EMBL/GenBank/DDBJ whole genome shotgun (WGS) entry which is preliminary data.</text>
</comment>
<evidence type="ECO:0000313" key="1">
    <source>
        <dbReference type="EMBL" id="ONN26493.1"/>
    </source>
</evidence>